<comment type="caution">
    <text evidence="3">The sequence shown here is derived from an EMBL/GenBank/DDBJ whole genome shotgun (WGS) entry which is preliminary data.</text>
</comment>
<dbReference type="Proteomes" id="UP000812267">
    <property type="component" value="Unassembled WGS sequence"/>
</dbReference>
<accession>A0ABS6DQX6</accession>
<dbReference type="RefSeq" id="WP_216505109.1">
    <property type="nucleotide sequence ID" value="NZ_JAHMHJ010000001.1"/>
</dbReference>
<sequence length="702" mass="81613">MIKKYNKLVLGLFSTPILIPVIAASCNNSNENNKLDSSKENNVIKQNSKDASNNTQESGDVSKENNVIKEDSKDASNNTQENKNSSSDNTDEEDSKNLFVFKEVIEDKPINKYSDEKIDNPKKLFDENFFPDNYELKGTEHNKNITQKYFSSEMFKSLKISVDNFWTGEIPKWMKRKNYIETDNLFSIIPDLSVYFTNNDGSITKHVRKVMPSFIGDNELEILNNKIIFKKNINNYLKQDFNNKKIKLYFKIQSNQIKDITKNYNVTSLIPIEIDIEDLMQTNRVNNYEFAQLENVDIPFDIKFKSLITKNGQLKVEIIIPNKKIVANNYKIDDSEVFIDKYGTLTDISYYVEKGKDKNFSITSKIYNNSPFAKLSSLSQLYDINSNSGTLMPGGKRIKKSEDRIFSKIRERVFSVGGGTMTMLAKVKPSDDNDLRYYFITNRHVTDILEKKWTDNRVNKKMVIWDFDDKKVASNSYDISLDINDSDLELNLWIAENQYDRKGHLENNETSNADISINIIDVKNLYDEALKTDNKNIIKYLENWKVLKPLKLSKYTNFINNDSFLKFRVASFPVSKNEEYFDRRYREHIINQPSQIILNEQLYENQKYGHFKSFTLQDDPIKSTDFDLVSGASGSMVFDENYDMVALFMQNIGDDTYGFGLLSSYKFDYLGYESNNNPNSFKNKLIELSNKYPEKYQLIDLS</sequence>
<keyword evidence="4" id="KW-1185">Reference proteome</keyword>
<evidence type="ECO:0000313" key="3">
    <source>
        <dbReference type="EMBL" id="MBU4693336.1"/>
    </source>
</evidence>
<protein>
    <recommendedName>
        <fullName evidence="5">DUF31 domain-containing protein</fullName>
    </recommendedName>
</protein>
<feature type="signal peptide" evidence="2">
    <location>
        <begin position="1"/>
        <end position="23"/>
    </location>
</feature>
<organism evidence="3 4">
    <name type="scientific">Mycoplasma zalophidermidis</name>
    <dbReference type="NCBI Taxonomy" id="398174"/>
    <lineage>
        <taxon>Bacteria</taxon>
        <taxon>Bacillati</taxon>
        <taxon>Mycoplasmatota</taxon>
        <taxon>Mollicutes</taxon>
        <taxon>Mycoplasmataceae</taxon>
        <taxon>Mycoplasma</taxon>
    </lineage>
</organism>
<evidence type="ECO:0000256" key="1">
    <source>
        <dbReference type="SAM" id="MobiDB-lite"/>
    </source>
</evidence>
<feature type="region of interest" description="Disordered" evidence="1">
    <location>
        <begin position="31"/>
        <end position="94"/>
    </location>
</feature>
<evidence type="ECO:0000313" key="4">
    <source>
        <dbReference type="Proteomes" id="UP000812267"/>
    </source>
</evidence>
<feature type="compositionally biased region" description="Polar residues" evidence="1">
    <location>
        <begin position="40"/>
        <end position="59"/>
    </location>
</feature>
<feature type="compositionally biased region" description="Basic and acidic residues" evidence="1">
    <location>
        <begin position="60"/>
        <end position="74"/>
    </location>
</feature>
<reference evidence="3" key="1">
    <citation type="submission" date="2021-06" db="EMBL/GenBank/DDBJ databases">
        <title>Novel Mycoplasma species detected in California sea lions (Zalophus californianus) from the USA.</title>
        <authorList>
            <person name="Volokhov D.V."/>
            <person name="Furtak V.A."/>
            <person name="Zagorodnyaya T.A."/>
        </authorList>
    </citation>
    <scope>NUCLEOTIDE SEQUENCE [LARGE SCALE GENOMIC DNA]</scope>
    <source>
        <strain evidence="3">CSL 4779</strain>
    </source>
</reference>
<name>A0ABS6DQX6_9MOLU</name>
<evidence type="ECO:0008006" key="5">
    <source>
        <dbReference type="Google" id="ProtNLM"/>
    </source>
</evidence>
<dbReference type="PROSITE" id="PS51257">
    <property type="entry name" value="PROKAR_LIPOPROTEIN"/>
    <property type="match status" value="1"/>
</dbReference>
<dbReference type="EMBL" id="JAHMHK010000001">
    <property type="protein sequence ID" value="MBU4693336.1"/>
    <property type="molecule type" value="Genomic_DNA"/>
</dbReference>
<gene>
    <name evidence="3" type="ORF">KQ878_00350</name>
</gene>
<feature type="chain" id="PRO_5046072017" description="DUF31 domain-containing protein" evidence="2">
    <location>
        <begin position="24"/>
        <end position="702"/>
    </location>
</feature>
<evidence type="ECO:0000256" key="2">
    <source>
        <dbReference type="SAM" id="SignalP"/>
    </source>
</evidence>
<keyword evidence="2" id="KW-0732">Signal</keyword>
<proteinExistence type="predicted"/>